<evidence type="ECO:0000313" key="4">
    <source>
        <dbReference type="Proteomes" id="UP000507470"/>
    </source>
</evidence>
<dbReference type="InterPro" id="IPR003591">
    <property type="entry name" value="Leu-rich_rpt_typical-subtyp"/>
</dbReference>
<dbReference type="GO" id="GO:0005737">
    <property type="term" value="C:cytoplasm"/>
    <property type="evidence" value="ECO:0007669"/>
    <property type="project" value="TreeGrafter"/>
</dbReference>
<protein>
    <submittedName>
        <fullName evidence="3">Uncharacterized protein</fullName>
    </submittedName>
</protein>
<dbReference type="PANTHER" id="PTHR48051:SF1">
    <property type="entry name" value="RAS SUPPRESSOR PROTEIN 1"/>
    <property type="match status" value="1"/>
</dbReference>
<dbReference type="EMBL" id="CACVKT020000154">
    <property type="protein sequence ID" value="CAC5356371.1"/>
    <property type="molecule type" value="Genomic_DNA"/>
</dbReference>
<dbReference type="Gene3D" id="3.80.10.10">
    <property type="entry name" value="Ribonuclease Inhibitor"/>
    <property type="match status" value="2"/>
</dbReference>
<dbReference type="Pfam" id="PF12799">
    <property type="entry name" value="LRR_4"/>
    <property type="match status" value="1"/>
</dbReference>
<dbReference type="Proteomes" id="UP000507470">
    <property type="component" value="Unassembled WGS sequence"/>
</dbReference>
<dbReference type="AlphaFoldDB" id="A0A6J7ZV37"/>
<sequence>MAYICTPRNLSDARSLRRLIETEDPIYYGLKKLKIRGRDLNELPRSIFSILELEVLELSPEREACLDFKLPRLPPAIGKLINLKVLILDTNEMQTLASEVTLLVSLERLALSNNHLSSLPNGFKNLTNLKSLHLSNNEFEDFPLELCDLENLEFLDMCDNLLEELPHQISNMKNLHTLLLCFNRLRTLPDSICKMTELRCLWLGNNLLQSLPKNFGQLRNIDWDWRYISSLLEGNPLVRPPIEVCRLGMNAIDKYLNRDMGNLTTRSSASSGNSW</sequence>
<dbReference type="PANTHER" id="PTHR48051">
    <property type="match status" value="1"/>
</dbReference>
<dbReference type="InterPro" id="IPR032675">
    <property type="entry name" value="LRR_dom_sf"/>
</dbReference>
<dbReference type="SMART" id="SM00369">
    <property type="entry name" value="LRR_TYP"/>
    <property type="match status" value="6"/>
</dbReference>
<dbReference type="PROSITE" id="PS51450">
    <property type="entry name" value="LRR"/>
    <property type="match status" value="3"/>
</dbReference>
<dbReference type="SUPFAM" id="SSF52058">
    <property type="entry name" value="L domain-like"/>
    <property type="match status" value="1"/>
</dbReference>
<gene>
    <name evidence="3" type="ORF">MCOR_578</name>
</gene>
<proteinExistence type="predicted"/>
<organism evidence="3 4">
    <name type="scientific">Mytilus coruscus</name>
    <name type="common">Sea mussel</name>
    <dbReference type="NCBI Taxonomy" id="42192"/>
    <lineage>
        <taxon>Eukaryota</taxon>
        <taxon>Metazoa</taxon>
        <taxon>Spiralia</taxon>
        <taxon>Lophotrochozoa</taxon>
        <taxon>Mollusca</taxon>
        <taxon>Bivalvia</taxon>
        <taxon>Autobranchia</taxon>
        <taxon>Pteriomorphia</taxon>
        <taxon>Mytilida</taxon>
        <taxon>Mytiloidea</taxon>
        <taxon>Mytilidae</taxon>
        <taxon>Mytilinae</taxon>
        <taxon>Mytilus</taxon>
    </lineage>
</organism>
<keyword evidence="2" id="KW-0677">Repeat</keyword>
<accession>A0A6J7ZV37</accession>
<dbReference type="InterPro" id="IPR025875">
    <property type="entry name" value="Leu-rich_rpt_4"/>
</dbReference>
<reference evidence="3 4" key="1">
    <citation type="submission" date="2020-06" db="EMBL/GenBank/DDBJ databases">
        <authorList>
            <person name="Li R."/>
            <person name="Bekaert M."/>
        </authorList>
    </citation>
    <scope>NUCLEOTIDE SEQUENCE [LARGE SCALE GENOMIC DNA]</scope>
    <source>
        <strain evidence="4">wild</strain>
    </source>
</reference>
<dbReference type="InterPro" id="IPR001611">
    <property type="entry name" value="Leu-rich_rpt"/>
</dbReference>
<dbReference type="OrthoDB" id="1394818at2759"/>
<evidence type="ECO:0000256" key="1">
    <source>
        <dbReference type="ARBA" id="ARBA00022614"/>
    </source>
</evidence>
<keyword evidence="1" id="KW-0433">Leucine-rich repeat</keyword>
<keyword evidence="4" id="KW-1185">Reference proteome</keyword>
<evidence type="ECO:0000313" key="3">
    <source>
        <dbReference type="EMBL" id="CAC5356371.1"/>
    </source>
</evidence>
<evidence type="ECO:0000256" key="2">
    <source>
        <dbReference type="ARBA" id="ARBA00022737"/>
    </source>
</evidence>
<dbReference type="InterPro" id="IPR050216">
    <property type="entry name" value="LRR_domain-containing"/>
</dbReference>
<dbReference type="Pfam" id="PF00560">
    <property type="entry name" value="LRR_1"/>
    <property type="match status" value="2"/>
</dbReference>
<name>A0A6J7ZV37_MYTCO</name>